<feature type="domain" description="HTH arsR-type" evidence="1">
    <location>
        <begin position="1"/>
        <end position="95"/>
    </location>
</feature>
<dbReference type="SUPFAM" id="SSF46785">
    <property type="entry name" value="Winged helix' DNA-binding domain"/>
    <property type="match status" value="1"/>
</dbReference>
<accession>A0A515CUX3</accession>
<reference evidence="3 5" key="2">
    <citation type="submission" date="2021-01" db="EMBL/GenBank/DDBJ databases">
        <title>FDA dAtabase for Regulatory Grade micrObial Sequences (FDA-ARGOS): Supporting development and validation of Infectious Disease Dx tests.</title>
        <authorList>
            <person name="Blissenbach B."/>
            <person name="Krut O."/>
            <person name="Tallon L."/>
            <person name="Sadzewicz L."/>
            <person name="Zhao X."/>
            <person name="Boylan J."/>
            <person name="Ott S."/>
            <person name="Bowen H."/>
            <person name="Vavikolanu K."/>
            <person name="Mehta A."/>
            <person name="Aluvathingal J."/>
            <person name="Nadendla S."/>
            <person name="Yan Y."/>
            <person name="Sichtig H."/>
        </authorList>
    </citation>
    <scope>NUCLEOTIDE SEQUENCE [LARGE SCALE GENOMIC DNA]</scope>
    <source>
        <strain evidence="3 5">FDAARGOS_1081</strain>
    </source>
</reference>
<dbReference type="Proteomes" id="UP000595237">
    <property type="component" value="Chromosome"/>
</dbReference>
<dbReference type="NCBIfam" id="NF033788">
    <property type="entry name" value="HTH_metalloreg"/>
    <property type="match status" value="1"/>
</dbReference>
<dbReference type="RefSeq" id="WP_020827025.1">
    <property type="nucleotide sequence ID" value="NZ_CADDTP010000009.1"/>
</dbReference>
<evidence type="ECO:0000313" key="4">
    <source>
        <dbReference type="Proteomes" id="UP000317572"/>
    </source>
</evidence>
<dbReference type="InterPro" id="IPR036390">
    <property type="entry name" value="WH_DNA-bd_sf"/>
</dbReference>
<dbReference type="InterPro" id="IPR011991">
    <property type="entry name" value="ArsR-like_HTH"/>
</dbReference>
<dbReference type="GO" id="GO:0003700">
    <property type="term" value="F:DNA-binding transcription factor activity"/>
    <property type="evidence" value="ECO:0007669"/>
    <property type="project" value="InterPro"/>
</dbReference>
<dbReference type="PANTHER" id="PTHR38600">
    <property type="entry name" value="TRANSCRIPTIONAL REGULATORY PROTEIN"/>
    <property type="match status" value="1"/>
</dbReference>
<reference evidence="2 4" key="1">
    <citation type="submission" date="2018-11" db="EMBL/GenBank/DDBJ databases">
        <title>The first complete genome of Serratia liquefaciens isolated from metalophyte plant revel distinctness adaptive mechanisms in an extreme habitat.</title>
        <authorList>
            <person name="Caneschi W.L."/>
            <person name="Sanchez A.B."/>
            <person name="Felestrino E.B."/>
            <person name="Assis R.A.B."/>
            <person name="Lemes C.G.C."/>
            <person name="Cordeiro I.F."/>
            <person name="Fonseca N.P."/>
            <person name="Villa M."/>
            <person name="Vieira I.T."/>
            <person name="Moraes L.A."/>
            <person name="Kamino L.H.Y."/>
            <person name="do Carmo F."/>
            <person name="Garcia C.M."/>
            <person name="Almeida N.F."/>
            <person name="Silva R.S."/>
            <person name="Ferro J.A."/>
            <person name="Ferro M.I.T."/>
            <person name="Varani A.M."/>
            <person name="Ferreira R.M."/>
            <person name="dos Santos V.L."/>
            <person name="Silva U.C."/>
            <person name="Setubal J.C."/>
            <person name="Moreira L.M."/>
        </authorList>
    </citation>
    <scope>NUCLEOTIDE SEQUENCE [LARGE SCALE GENOMIC DNA]</scope>
    <source>
        <strain evidence="2 4">FG3</strain>
    </source>
</reference>
<evidence type="ECO:0000313" key="5">
    <source>
        <dbReference type="Proteomes" id="UP000595237"/>
    </source>
</evidence>
<gene>
    <name evidence="2" type="ORF">EGO53_09290</name>
    <name evidence="3" type="ORF">I6I38_11090</name>
</gene>
<organism evidence="2 4">
    <name type="scientific">Serratia liquefaciens</name>
    <dbReference type="NCBI Taxonomy" id="614"/>
    <lineage>
        <taxon>Bacteria</taxon>
        <taxon>Pseudomonadati</taxon>
        <taxon>Pseudomonadota</taxon>
        <taxon>Gammaproteobacteria</taxon>
        <taxon>Enterobacterales</taxon>
        <taxon>Yersiniaceae</taxon>
        <taxon>Serratia</taxon>
    </lineage>
</organism>
<protein>
    <submittedName>
        <fullName evidence="2 3">Transcriptional regulator</fullName>
    </submittedName>
</protein>
<dbReference type="Proteomes" id="UP000317572">
    <property type="component" value="Chromosome"/>
</dbReference>
<dbReference type="GeneID" id="29904523"/>
<evidence type="ECO:0000313" key="2">
    <source>
        <dbReference type="EMBL" id="QDL31968.1"/>
    </source>
</evidence>
<evidence type="ECO:0000259" key="1">
    <source>
        <dbReference type="PROSITE" id="PS50987"/>
    </source>
</evidence>
<dbReference type="AlphaFoldDB" id="A0A379Z3G9"/>
<name>A0A379Z3G9_SERLI</name>
<dbReference type="Pfam" id="PF12840">
    <property type="entry name" value="HTH_20"/>
    <property type="match status" value="1"/>
</dbReference>
<dbReference type="InterPro" id="IPR036388">
    <property type="entry name" value="WH-like_DNA-bd_sf"/>
</dbReference>
<dbReference type="EMBL" id="CP068148">
    <property type="protein sequence ID" value="QQU57484.1"/>
    <property type="molecule type" value="Genomic_DNA"/>
</dbReference>
<dbReference type="PRINTS" id="PR00778">
    <property type="entry name" value="HTHARSR"/>
</dbReference>
<keyword evidence="5" id="KW-1185">Reference proteome</keyword>
<dbReference type="Gene3D" id="1.10.10.10">
    <property type="entry name" value="Winged helix-like DNA-binding domain superfamily/Winged helix DNA-binding domain"/>
    <property type="match status" value="1"/>
</dbReference>
<sequence>MVKLSSSQLDAIFHALSDPTRRAILRSLAGGEHSIGELAAPLQMSFAGASKHIKALELAGLVQRTVQGRNHICRLEPEPMAQAMQWLQTYEHFWTERLDALEIALLQPEPNPPKE</sequence>
<accession>A0A379Z3G9</accession>
<proteinExistence type="predicted"/>
<dbReference type="PROSITE" id="PS50987">
    <property type="entry name" value="HTH_ARSR_2"/>
    <property type="match status" value="1"/>
</dbReference>
<evidence type="ECO:0000313" key="3">
    <source>
        <dbReference type="EMBL" id="QQU57484.1"/>
    </source>
</evidence>
<dbReference type="InterPro" id="IPR001845">
    <property type="entry name" value="HTH_ArsR_DNA-bd_dom"/>
</dbReference>
<dbReference type="PANTHER" id="PTHR38600:SF2">
    <property type="entry name" value="SLL0088 PROTEIN"/>
    <property type="match status" value="1"/>
</dbReference>
<dbReference type="SMART" id="SM00418">
    <property type="entry name" value="HTH_ARSR"/>
    <property type="match status" value="1"/>
</dbReference>
<dbReference type="CDD" id="cd00090">
    <property type="entry name" value="HTH_ARSR"/>
    <property type="match status" value="1"/>
</dbReference>
<dbReference type="EMBL" id="CP033893">
    <property type="protein sequence ID" value="QDL31968.1"/>
    <property type="molecule type" value="Genomic_DNA"/>
</dbReference>